<evidence type="ECO:0000256" key="7">
    <source>
        <dbReference type="ARBA" id="ARBA00023284"/>
    </source>
</evidence>
<reference evidence="10 11" key="1">
    <citation type="submission" date="2024-03" db="EMBL/GenBank/DDBJ databases">
        <title>Mouse gut bacterial collection (mGBC) of GemPharmatech.</title>
        <authorList>
            <person name="He Y."/>
            <person name="Dong L."/>
            <person name="Wu D."/>
            <person name="Gao X."/>
            <person name="Lin Z."/>
        </authorList>
    </citation>
    <scope>NUCLEOTIDE SEQUENCE [LARGE SCALE GENOMIC DNA]</scope>
    <source>
        <strain evidence="10 11">15-30</strain>
    </source>
</reference>
<evidence type="ECO:0000313" key="11">
    <source>
        <dbReference type="Proteomes" id="UP001565236"/>
    </source>
</evidence>
<comment type="caution">
    <text evidence="10">The sequence shown here is derived from an EMBL/GenBank/DDBJ whole genome shotgun (WGS) entry which is preliminary data.</text>
</comment>
<keyword evidence="3" id="KW-0285">Flavoprotein</keyword>
<dbReference type="Gene3D" id="3.50.50.60">
    <property type="entry name" value="FAD/NAD(P)-binding domain"/>
    <property type="match status" value="2"/>
</dbReference>
<dbReference type="PRINTS" id="PR00368">
    <property type="entry name" value="FADPNR"/>
</dbReference>
<dbReference type="SUPFAM" id="SSF51905">
    <property type="entry name" value="FAD/NAD(P)-binding domain"/>
    <property type="match status" value="1"/>
</dbReference>
<keyword evidence="5" id="KW-0560">Oxidoreductase</keyword>
<dbReference type="RefSeq" id="WP_369942710.1">
    <property type="nucleotide sequence ID" value="NZ_JBCLUF010000031.1"/>
</dbReference>
<dbReference type="PANTHER" id="PTHR43429:SF1">
    <property type="entry name" value="NAD(P)H SULFUR OXIDOREDUCTASE (COA-DEPENDENT)"/>
    <property type="match status" value="1"/>
</dbReference>
<keyword evidence="6" id="KW-0558">Oxidation</keyword>
<protein>
    <submittedName>
        <fullName evidence="10">FAD-dependent oxidoreductase</fullName>
    </submittedName>
</protein>
<keyword evidence="4" id="KW-0274">FAD</keyword>
<accession>A0ABV4DQV0</accession>
<evidence type="ECO:0000256" key="5">
    <source>
        <dbReference type="ARBA" id="ARBA00023002"/>
    </source>
</evidence>
<organism evidence="10 11">
    <name type="scientific">Ligilactobacillus faecis</name>
    <dbReference type="NCBI Taxonomy" id="762833"/>
    <lineage>
        <taxon>Bacteria</taxon>
        <taxon>Bacillati</taxon>
        <taxon>Bacillota</taxon>
        <taxon>Bacilli</taxon>
        <taxon>Lactobacillales</taxon>
        <taxon>Lactobacillaceae</taxon>
        <taxon>Ligilactobacillus</taxon>
    </lineage>
</organism>
<dbReference type="InterPro" id="IPR036188">
    <property type="entry name" value="FAD/NAD-bd_sf"/>
</dbReference>
<evidence type="ECO:0000256" key="2">
    <source>
        <dbReference type="ARBA" id="ARBA00009130"/>
    </source>
</evidence>
<dbReference type="Pfam" id="PF02852">
    <property type="entry name" value="Pyr_redox_dim"/>
    <property type="match status" value="1"/>
</dbReference>
<proteinExistence type="inferred from homology"/>
<dbReference type="InterPro" id="IPR004099">
    <property type="entry name" value="Pyr_nucl-diS_OxRdtase_dimer"/>
</dbReference>
<dbReference type="Gene3D" id="3.30.390.30">
    <property type="match status" value="1"/>
</dbReference>
<dbReference type="PANTHER" id="PTHR43429">
    <property type="entry name" value="PYRIDINE NUCLEOTIDE-DISULFIDE OXIDOREDUCTASE DOMAIN-CONTAINING"/>
    <property type="match status" value="1"/>
</dbReference>
<dbReference type="EMBL" id="JBCLUF010000031">
    <property type="protein sequence ID" value="MEY8662850.1"/>
    <property type="molecule type" value="Genomic_DNA"/>
</dbReference>
<gene>
    <name evidence="10" type="ORF">AALT52_08110</name>
</gene>
<evidence type="ECO:0000259" key="8">
    <source>
        <dbReference type="Pfam" id="PF02852"/>
    </source>
</evidence>
<keyword evidence="7" id="KW-0676">Redox-active center</keyword>
<dbReference type="Proteomes" id="UP001565236">
    <property type="component" value="Unassembled WGS sequence"/>
</dbReference>
<keyword evidence="11" id="KW-1185">Reference proteome</keyword>
<evidence type="ECO:0000256" key="6">
    <source>
        <dbReference type="ARBA" id="ARBA00023097"/>
    </source>
</evidence>
<evidence type="ECO:0000256" key="3">
    <source>
        <dbReference type="ARBA" id="ARBA00022630"/>
    </source>
</evidence>
<name>A0ABV4DQV0_9LACO</name>
<sequence length="462" mass="51102">MKIVIVGANHAGLAAVRQLVQNGNGDFEITVIDRENSLGYISGATPLLIRGAVSTYKDFFSIDIKEYLDGIDHFYAHSTVTRVDFDQRRVFVESESKERKHSFVVDYDKLVLATGSFQQKLQVKNSELSGIYTIKNLREGLLVNQKIDSDRIKNVAIVGGGSIGVELSEAISKRRKKVTLFEIDKHLLGRNFSKEFSKIAERQLLGYGVELELDSEIIGFEGRAGKVSNVITTNGSFLADMVIITTGFLPNTNLGGFHLDKYTNGAYIVDAEQRTSDPDVYAVGDCATVSDSVLSDLTVDFSVANALRSGKIAAKSIMGIAKSIGEMVTTRVIRIFGLNFFATGITEKIADAYRIGYGYVDDEVYNLLPAINSGGEKVKLRIIYRNDDHRIIGAQICSKGDFSGIITFLSLAVQKKVTIDELEDYRFFFYPYFNTPDNILSNIAQKGIKELGDETAGDRNKY</sequence>
<dbReference type="InterPro" id="IPR023753">
    <property type="entry name" value="FAD/NAD-binding_dom"/>
</dbReference>
<dbReference type="Pfam" id="PF07992">
    <property type="entry name" value="Pyr_redox_2"/>
    <property type="match status" value="1"/>
</dbReference>
<evidence type="ECO:0000256" key="1">
    <source>
        <dbReference type="ARBA" id="ARBA00001974"/>
    </source>
</evidence>
<comment type="similarity">
    <text evidence="2">Belongs to the class-III pyridine nucleotide-disulfide oxidoreductase family.</text>
</comment>
<feature type="domain" description="Pyridine nucleotide-disulphide oxidoreductase dimerisation" evidence="8">
    <location>
        <begin position="342"/>
        <end position="433"/>
    </location>
</feature>
<comment type="cofactor">
    <cofactor evidence="1">
        <name>FAD</name>
        <dbReference type="ChEBI" id="CHEBI:57692"/>
    </cofactor>
</comment>
<dbReference type="SUPFAM" id="SSF55424">
    <property type="entry name" value="FAD/NAD-linked reductases, dimerisation (C-terminal) domain"/>
    <property type="match status" value="1"/>
</dbReference>
<dbReference type="InterPro" id="IPR050260">
    <property type="entry name" value="FAD-bd_OxRdtase"/>
</dbReference>
<dbReference type="PRINTS" id="PR00411">
    <property type="entry name" value="PNDRDTASEI"/>
</dbReference>
<feature type="domain" description="FAD/NAD(P)-binding" evidence="9">
    <location>
        <begin position="1"/>
        <end position="289"/>
    </location>
</feature>
<evidence type="ECO:0000313" key="10">
    <source>
        <dbReference type="EMBL" id="MEY8662850.1"/>
    </source>
</evidence>
<dbReference type="InterPro" id="IPR016156">
    <property type="entry name" value="FAD/NAD-linked_Rdtase_dimer_sf"/>
</dbReference>
<evidence type="ECO:0000259" key="9">
    <source>
        <dbReference type="Pfam" id="PF07992"/>
    </source>
</evidence>
<evidence type="ECO:0000256" key="4">
    <source>
        <dbReference type="ARBA" id="ARBA00022827"/>
    </source>
</evidence>